<dbReference type="RefSeq" id="XP_031437102.2">
    <property type="nucleotide sequence ID" value="XM_031581242.2"/>
</dbReference>
<dbReference type="KEGG" id="char:116223693"/>
<dbReference type="PROSITE" id="PS50835">
    <property type="entry name" value="IG_LIKE"/>
    <property type="match status" value="1"/>
</dbReference>
<dbReference type="AlphaFoldDB" id="A0A6P8GNZ3"/>
<dbReference type="GO" id="GO:0050852">
    <property type="term" value="P:T cell receptor signaling pathway"/>
    <property type="evidence" value="ECO:0007669"/>
    <property type="project" value="TreeGrafter"/>
</dbReference>
<evidence type="ECO:0000256" key="2">
    <source>
        <dbReference type="ARBA" id="ARBA00023136"/>
    </source>
</evidence>
<evidence type="ECO:0000256" key="1">
    <source>
        <dbReference type="ARBA" id="ARBA00004370"/>
    </source>
</evidence>
<proteinExistence type="predicted"/>
<keyword evidence="8" id="KW-1185">Reference proteome</keyword>
<dbReference type="SMART" id="SM00409">
    <property type="entry name" value="IG"/>
    <property type="match status" value="2"/>
</dbReference>
<dbReference type="InterPro" id="IPR007110">
    <property type="entry name" value="Ig-like_dom"/>
</dbReference>
<dbReference type="SMART" id="SM00406">
    <property type="entry name" value="IGv"/>
    <property type="match status" value="1"/>
</dbReference>
<sequence length="331" mass="36685">MKQGIMRANLALMLWTSILCRCPSVSLVKIEIKTSMLHDTVTLTCNKFCSGPRTWNYNDDPVTPCEADRCKEGNGFENRVRLSNESFQGNYSLDLIIILVEFNDQGSYVGTCDGQHFDFKLEVLVPITVNTSTGDNVTLPCYAATSKSEGCYVLWEKKGEPVLKLEDGVLTHGPTLKNRVSVSQDGCEKGDLSLRIAGVLPSDQGLYLCQYSKTRDTDQFRGAPNSARLNVQRANDNGETCSWGWYVVLVLIIVGLGILNVWKREFPSWCPCNARDRPPDGFSPVGPRDDSPTVAVECTDNDPASGPGETDRELSLSEMDTNWRAPVPWTK</sequence>
<feature type="region of interest" description="Disordered" evidence="4">
    <location>
        <begin position="280"/>
        <end position="331"/>
    </location>
</feature>
<evidence type="ECO:0000256" key="4">
    <source>
        <dbReference type="SAM" id="MobiDB-lite"/>
    </source>
</evidence>
<feature type="chain" id="PRO_5035242762" evidence="6">
    <location>
        <begin position="21"/>
        <end position="331"/>
    </location>
</feature>
<dbReference type="InterPro" id="IPR003599">
    <property type="entry name" value="Ig_sub"/>
</dbReference>
<feature type="domain" description="Ig-like" evidence="7">
    <location>
        <begin position="134"/>
        <end position="230"/>
    </location>
</feature>
<keyword evidence="2 5" id="KW-0472">Membrane</keyword>
<organism evidence="8 9">
    <name type="scientific">Clupea harengus</name>
    <name type="common">Atlantic herring</name>
    <dbReference type="NCBI Taxonomy" id="7950"/>
    <lineage>
        <taxon>Eukaryota</taxon>
        <taxon>Metazoa</taxon>
        <taxon>Chordata</taxon>
        <taxon>Craniata</taxon>
        <taxon>Vertebrata</taxon>
        <taxon>Euteleostomi</taxon>
        <taxon>Actinopterygii</taxon>
        <taxon>Neopterygii</taxon>
        <taxon>Teleostei</taxon>
        <taxon>Clupei</taxon>
        <taxon>Clupeiformes</taxon>
        <taxon>Clupeoidei</taxon>
        <taxon>Clupeidae</taxon>
        <taxon>Clupea</taxon>
    </lineage>
</organism>
<feature type="transmembrane region" description="Helical" evidence="5">
    <location>
        <begin position="243"/>
        <end position="262"/>
    </location>
</feature>
<name>A0A6P8GNZ3_CLUHA</name>
<evidence type="ECO:0000259" key="7">
    <source>
        <dbReference type="PROSITE" id="PS50835"/>
    </source>
</evidence>
<gene>
    <name evidence="9" type="primary">LOC116223693</name>
</gene>
<evidence type="ECO:0000313" key="8">
    <source>
        <dbReference type="Proteomes" id="UP000515152"/>
    </source>
</evidence>
<protein>
    <submittedName>
        <fullName evidence="9">Uncharacterized protein LOC116223693</fullName>
    </submittedName>
</protein>
<comment type="subcellular location">
    <subcellularLocation>
        <location evidence="1">Membrane</location>
    </subcellularLocation>
</comment>
<dbReference type="GeneID" id="116223693"/>
<dbReference type="GO" id="GO:0001817">
    <property type="term" value="P:regulation of cytokine production"/>
    <property type="evidence" value="ECO:0007669"/>
    <property type="project" value="TreeGrafter"/>
</dbReference>
<evidence type="ECO:0000313" key="9">
    <source>
        <dbReference type="RefSeq" id="XP_031437102.2"/>
    </source>
</evidence>
<accession>A0A6P8GNZ3</accession>
<evidence type="ECO:0000256" key="6">
    <source>
        <dbReference type="SAM" id="SignalP"/>
    </source>
</evidence>
<evidence type="ECO:0000256" key="5">
    <source>
        <dbReference type="SAM" id="Phobius"/>
    </source>
</evidence>
<dbReference type="InterPro" id="IPR050504">
    <property type="entry name" value="IgSF_BTN/MOG"/>
</dbReference>
<dbReference type="GO" id="GO:0005102">
    <property type="term" value="F:signaling receptor binding"/>
    <property type="evidence" value="ECO:0007669"/>
    <property type="project" value="TreeGrafter"/>
</dbReference>
<feature type="signal peptide" evidence="6">
    <location>
        <begin position="1"/>
        <end position="20"/>
    </location>
</feature>
<dbReference type="InterPro" id="IPR013106">
    <property type="entry name" value="Ig_V-set"/>
</dbReference>
<evidence type="ECO:0000256" key="3">
    <source>
        <dbReference type="ARBA" id="ARBA00023319"/>
    </source>
</evidence>
<keyword evidence="5" id="KW-1133">Transmembrane helix</keyword>
<keyword evidence="6" id="KW-0732">Signal</keyword>
<keyword evidence="5" id="KW-0812">Transmembrane</keyword>
<dbReference type="Proteomes" id="UP000515152">
    <property type="component" value="Chromosome 15"/>
</dbReference>
<dbReference type="PANTHER" id="PTHR24100">
    <property type="entry name" value="BUTYROPHILIN"/>
    <property type="match status" value="1"/>
</dbReference>
<dbReference type="GO" id="GO:0009897">
    <property type="term" value="C:external side of plasma membrane"/>
    <property type="evidence" value="ECO:0007669"/>
    <property type="project" value="TreeGrafter"/>
</dbReference>
<keyword evidence="3" id="KW-0393">Immunoglobulin domain</keyword>
<dbReference type="Pfam" id="PF07686">
    <property type="entry name" value="V-set"/>
    <property type="match status" value="1"/>
</dbReference>
<dbReference type="OrthoDB" id="8836910at2759"/>
<reference evidence="9" key="1">
    <citation type="submission" date="2025-08" db="UniProtKB">
        <authorList>
            <consortium name="RefSeq"/>
        </authorList>
    </citation>
    <scope>IDENTIFICATION</scope>
</reference>